<dbReference type="GO" id="GO:0030154">
    <property type="term" value="P:cell differentiation"/>
    <property type="evidence" value="ECO:0007669"/>
    <property type="project" value="TreeGrafter"/>
</dbReference>
<dbReference type="Proteomes" id="UP001201812">
    <property type="component" value="Unassembled WGS sequence"/>
</dbReference>
<feature type="compositionally biased region" description="Low complexity" evidence="8">
    <location>
        <begin position="824"/>
        <end position="834"/>
    </location>
</feature>
<feature type="region of interest" description="Disordered" evidence="8">
    <location>
        <begin position="824"/>
        <end position="843"/>
    </location>
</feature>
<dbReference type="Pfam" id="PF03166">
    <property type="entry name" value="MH2"/>
    <property type="match status" value="1"/>
</dbReference>
<keyword evidence="7" id="KW-0963">Cytoplasm</keyword>
<feature type="domain" description="MH2" evidence="10">
    <location>
        <begin position="1008"/>
        <end position="1220"/>
    </location>
</feature>
<evidence type="ECO:0000313" key="12">
    <source>
        <dbReference type="Proteomes" id="UP001201812"/>
    </source>
</evidence>
<dbReference type="GO" id="GO:0050793">
    <property type="term" value="P:regulation of developmental process"/>
    <property type="evidence" value="ECO:0007669"/>
    <property type="project" value="UniProtKB-ARBA"/>
</dbReference>
<dbReference type="InterPro" id="IPR036578">
    <property type="entry name" value="SMAD_MH1_sf"/>
</dbReference>
<keyword evidence="2" id="KW-0479">Metal-binding</keyword>
<evidence type="ECO:0000256" key="6">
    <source>
        <dbReference type="ARBA" id="ARBA00023242"/>
    </source>
</evidence>
<dbReference type="PANTHER" id="PTHR13703">
    <property type="entry name" value="SMAD"/>
    <property type="match status" value="1"/>
</dbReference>
<dbReference type="GO" id="GO:0030509">
    <property type="term" value="P:BMP signaling pathway"/>
    <property type="evidence" value="ECO:0007669"/>
    <property type="project" value="TreeGrafter"/>
</dbReference>
<dbReference type="GO" id="GO:0009653">
    <property type="term" value="P:anatomical structure morphogenesis"/>
    <property type="evidence" value="ECO:0007669"/>
    <property type="project" value="TreeGrafter"/>
</dbReference>
<comment type="similarity">
    <text evidence="1 7">Belongs to the dwarfin/SMAD family.</text>
</comment>
<dbReference type="Gene3D" id="3.90.520.10">
    <property type="entry name" value="SMAD MH1 domain"/>
    <property type="match status" value="1"/>
</dbReference>
<comment type="caution">
    <text evidence="11">The sequence shown here is derived from an EMBL/GenBank/DDBJ whole genome shotgun (WGS) entry which is preliminary data.</text>
</comment>
<evidence type="ECO:0000256" key="4">
    <source>
        <dbReference type="ARBA" id="ARBA00023015"/>
    </source>
</evidence>
<feature type="region of interest" description="Disordered" evidence="8">
    <location>
        <begin position="848"/>
        <end position="911"/>
    </location>
</feature>
<dbReference type="GO" id="GO:0046872">
    <property type="term" value="F:metal ion binding"/>
    <property type="evidence" value="ECO:0007669"/>
    <property type="project" value="UniProtKB-KW"/>
</dbReference>
<dbReference type="Gene3D" id="2.60.200.10">
    <property type="match status" value="1"/>
</dbReference>
<dbReference type="EMBL" id="JAKKPZ010000001">
    <property type="protein sequence ID" value="KAI1728884.1"/>
    <property type="molecule type" value="Genomic_DNA"/>
</dbReference>
<sequence length="1237" mass="135652">MSDNQLPPLPVGAAGNVSDSTESSQNQTAAIQRLLVNSSLASISSTFPQNLFQLSLLNANPTVTTTSGSSMQAHLLSANRSDIERSAFSATTNSFSSPGIMGLTSTSNSGGLVSSQGAPISSNLLPDNIHQREFEVAEFLARRLATTGRVPSNAGMPQQTAQPTQLSASQNTLGSINSNAVGDQLRHVLQQQIELCNLQRASLAAQQSLPSTSQMRLPPSPSELINNSNFLLACAQLQQASVTVHPATNPPAPSQSISTTTPLTFMNNAGAPILTSDPSQLLQYIALKHLSSGNPALLTSAGQHQSGLNLTPNTSPQVSQEALQNAQQQLGMIMSGQSSRAVEQGRLPSPIKVSQTGKPGHVVQMSQGSTAPISSGDDDIDAAPHRDPHQLQRQMQVNRLREQKRQEGTSRLPYSSESCHTITKFLMDYNLSSDVEFSKKAVESLIKRLRDKREELDYFIQAVYHGFDTAQMTSECVTIPRTLDGRLQVAGRKGFPHVVYARIFRWPDLHKNEIKHLPQCKAAFDMKCDAVCVNPFHYQRIAAPSHLDIEGIASSAIHASSSRHLSSSDELSSSSTSLTVKPMDNSPMVRPQVSSLPPLNSIINPVTAVAASSHVLYLQKLLEQHQQAQSRTMGTETSSLALSKQWLAEFSNTLAANTSQTTNITPALTNTAIVAAVEPIPVESNASQPTSAQAELQEQTEIRLQLSPGIAEKLSQLRHDTSPPARYADADEVEHLLMTSNVIGKRLPTAFLDNLSRLDGIEALLQHFYDTLRAELKAVSLEASDEEIVSEREMQHAGHTEQLARFMQRFPLSVSALVRLLNESNSNSSTPSSEQQCKSPIGKSTLEYSSLSEDNGEAISGREDNEGDTVDEKSDPTPVATENPIEYDVRAEELKDDDAPPSKRRCRHVSEGTASSAAELVAMVEHVNTTNPHFPAIIDDIRRMLQADAQISLDTNRVRLAPLMNLLGVCFEKGTSNAMTRLIKAIFANINAKKSVPLMDGFATDAPIFTIGYHEFSEQMGKRTHFFNSLVYCGALPLDSEHKEHFEVGTTKLSRTCNPLQTQQIHDCRRNIAYGIAMEVTDEGEVYVRCLSTRPVYVESHYLDRESMRVAGDTTHVIYQQAAIKVYDLWQSFQLMCYLVTRKLLSKRRGSLYSSRKLEDDMNRLCKFRISFGVDWGTEQRPTIQNTPCWLEVNMSRAKRLVDNLISRPAIAYDFVFNTSGNTIRQLSDIPGFEGNV</sequence>
<evidence type="ECO:0000259" key="9">
    <source>
        <dbReference type="PROSITE" id="PS51075"/>
    </source>
</evidence>
<comment type="subcellular location">
    <subcellularLocation>
        <location evidence="7">Cytoplasm</location>
    </subcellularLocation>
    <subcellularLocation>
        <location evidence="7">Nucleus</location>
    </subcellularLocation>
</comment>
<dbReference type="GO" id="GO:0000981">
    <property type="term" value="F:DNA-binding transcription factor activity, RNA polymerase II-specific"/>
    <property type="evidence" value="ECO:0007669"/>
    <property type="project" value="TreeGrafter"/>
</dbReference>
<evidence type="ECO:0000256" key="1">
    <source>
        <dbReference type="ARBA" id="ARBA00005545"/>
    </source>
</evidence>
<evidence type="ECO:0000313" key="11">
    <source>
        <dbReference type="EMBL" id="KAI1728884.1"/>
    </source>
</evidence>
<dbReference type="InterPro" id="IPR003619">
    <property type="entry name" value="MAD_homology1_Dwarfin-type"/>
</dbReference>
<dbReference type="Pfam" id="PF03165">
    <property type="entry name" value="MH1"/>
    <property type="match status" value="1"/>
</dbReference>
<gene>
    <name evidence="11" type="ORF">DdX_01092</name>
</gene>
<feature type="region of interest" description="Disordered" evidence="8">
    <location>
        <begin position="350"/>
        <end position="395"/>
    </location>
</feature>
<dbReference type="GO" id="GO:0070411">
    <property type="term" value="F:I-SMAD binding"/>
    <property type="evidence" value="ECO:0007669"/>
    <property type="project" value="TreeGrafter"/>
</dbReference>
<dbReference type="GO" id="GO:0060395">
    <property type="term" value="P:SMAD protein signal transduction"/>
    <property type="evidence" value="ECO:0007669"/>
    <property type="project" value="TreeGrafter"/>
</dbReference>
<evidence type="ECO:0000256" key="3">
    <source>
        <dbReference type="ARBA" id="ARBA00022833"/>
    </source>
</evidence>
<evidence type="ECO:0000256" key="2">
    <source>
        <dbReference type="ARBA" id="ARBA00022723"/>
    </source>
</evidence>
<feature type="compositionally biased region" description="Basic and acidic residues" evidence="8">
    <location>
        <begin position="860"/>
        <end position="875"/>
    </location>
</feature>
<feature type="compositionally biased region" description="Low complexity" evidence="8">
    <location>
        <begin position="564"/>
        <end position="578"/>
    </location>
</feature>
<keyword evidence="3" id="KW-0862">Zinc</keyword>
<dbReference type="InterPro" id="IPR017855">
    <property type="entry name" value="SMAD-like_dom_sf"/>
</dbReference>
<feature type="compositionally biased region" description="Polar residues" evidence="8">
    <location>
        <begin position="364"/>
        <end position="373"/>
    </location>
</feature>
<dbReference type="PROSITE" id="PS51076">
    <property type="entry name" value="MH2"/>
    <property type="match status" value="1"/>
</dbReference>
<dbReference type="SUPFAM" id="SSF49879">
    <property type="entry name" value="SMAD/FHA domain"/>
    <property type="match status" value="1"/>
</dbReference>
<name>A0AAD4R7U0_9BILA</name>
<proteinExistence type="inferred from homology"/>
<dbReference type="InterPro" id="IPR001132">
    <property type="entry name" value="SMAD_dom_Dwarfin-type"/>
</dbReference>
<dbReference type="InterPro" id="IPR008984">
    <property type="entry name" value="SMAD_FHA_dom_sf"/>
</dbReference>
<dbReference type="SMART" id="SM00523">
    <property type="entry name" value="DWA"/>
    <property type="match status" value="1"/>
</dbReference>
<reference evidence="11" key="1">
    <citation type="submission" date="2022-01" db="EMBL/GenBank/DDBJ databases">
        <title>Genome Sequence Resource for Two Populations of Ditylenchus destructor, the Migratory Endoparasitic Phytonematode.</title>
        <authorList>
            <person name="Zhang H."/>
            <person name="Lin R."/>
            <person name="Xie B."/>
        </authorList>
    </citation>
    <scope>NUCLEOTIDE SEQUENCE</scope>
    <source>
        <strain evidence="11">BazhouSP</strain>
    </source>
</reference>
<keyword evidence="5 7" id="KW-0804">Transcription</keyword>
<dbReference type="GO" id="GO:0005737">
    <property type="term" value="C:cytoplasm"/>
    <property type="evidence" value="ECO:0007669"/>
    <property type="project" value="UniProtKB-SubCell"/>
</dbReference>
<feature type="compositionally biased region" description="Basic and acidic residues" evidence="8">
    <location>
        <begin position="887"/>
        <end position="901"/>
    </location>
</feature>
<feature type="region of interest" description="Disordered" evidence="8">
    <location>
        <begin position="1"/>
        <end position="25"/>
    </location>
</feature>
<evidence type="ECO:0000256" key="7">
    <source>
        <dbReference type="RuleBase" id="RU361195"/>
    </source>
</evidence>
<organism evidence="11 12">
    <name type="scientific">Ditylenchus destructor</name>
    <dbReference type="NCBI Taxonomy" id="166010"/>
    <lineage>
        <taxon>Eukaryota</taxon>
        <taxon>Metazoa</taxon>
        <taxon>Ecdysozoa</taxon>
        <taxon>Nematoda</taxon>
        <taxon>Chromadorea</taxon>
        <taxon>Rhabditida</taxon>
        <taxon>Tylenchina</taxon>
        <taxon>Tylenchomorpha</taxon>
        <taxon>Sphaerularioidea</taxon>
        <taxon>Anguinidae</taxon>
        <taxon>Anguininae</taxon>
        <taxon>Ditylenchus</taxon>
    </lineage>
</organism>
<dbReference type="GO" id="GO:0051239">
    <property type="term" value="P:regulation of multicellular organismal process"/>
    <property type="evidence" value="ECO:0007669"/>
    <property type="project" value="UniProtKB-ARBA"/>
</dbReference>
<protein>
    <recommendedName>
        <fullName evidence="7">Mothers against decapentaplegic homolog</fullName>
        <shortName evidence="7">MAD homolog</shortName>
        <shortName evidence="7">Mothers against DPP homolog</shortName>
    </recommendedName>
    <alternativeName>
        <fullName evidence="7">SMAD family member</fullName>
    </alternativeName>
</protein>
<feature type="domain" description="MH1" evidence="9">
    <location>
        <begin position="420"/>
        <end position="547"/>
    </location>
</feature>
<keyword evidence="6 7" id="KW-0539">Nucleus</keyword>
<keyword evidence="4 7" id="KW-0805">Transcription regulation</keyword>
<evidence type="ECO:0000259" key="10">
    <source>
        <dbReference type="PROSITE" id="PS51076"/>
    </source>
</evidence>
<evidence type="ECO:0000256" key="5">
    <source>
        <dbReference type="ARBA" id="ARBA00023163"/>
    </source>
</evidence>
<dbReference type="PROSITE" id="PS51075">
    <property type="entry name" value="MH1"/>
    <property type="match status" value="1"/>
</dbReference>
<dbReference type="SUPFAM" id="SSF56366">
    <property type="entry name" value="SMAD MH1 domain"/>
    <property type="match status" value="1"/>
</dbReference>
<dbReference type="GO" id="GO:0000978">
    <property type="term" value="F:RNA polymerase II cis-regulatory region sequence-specific DNA binding"/>
    <property type="evidence" value="ECO:0007669"/>
    <property type="project" value="TreeGrafter"/>
</dbReference>
<dbReference type="PANTHER" id="PTHR13703:SF45">
    <property type="entry name" value="MOTHERS AGAINST DECAPENTAPLEGIC HOMOLOG"/>
    <property type="match status" value="1"/>
</dbReference>
<evidence type="ECO:0000256" key="8">
    <source>
        <dbReference type="SAM" id="MobiDB-lite"/>
    </source>
</evidence>
<dbReference type="SMART" id="SM00524">
    <property type="entry name" value="DWB"/>
    <property type="match status" value="1"/>
</dbReference>
<dbReference type="InterPro" id="IPR013790">
    <property type="entry name" value="Dwarfin"/>
</dbReference>
<dbReference type="GO" id="GO:0071144">
    <property type="term" value="C:heteromeric SMAD protein complex"/>
    <property type="evidence" value="ECO:0007669"/>
    <property type="project" value="TreeGrafter"/>
</dbReference>
<dbReference type="AlphaFoldDB" id="A0AAD4R7U0"/>
<accession>A0AAD4R7U0</accession>
<feature type="region of interest" description="Disordered" evidence="8">
    <location>
        <begin position="564"/>
        <end position="586"/>
    </location>
</feature>
<dbReference type="GO" id="GO:0009791">
    <property type="term" value="P:post-embryonic development"/>
    <property type="evidence" value="ECO:0007669"/>
    <property type="project" value="UniProtKB-ARBA"/>
</dbReference>
<dbReference type="InterPro" id="IPR013019">
    <property type="entry name" value="MAD_homology_MH1"/>
</dbReference>
<keyword evidence="12" id="KW-1185">Reference proteome</keyword>